<evidence type="ECO:0000313" key="1">
    <source>
        <dbReference type="EMBL" id="JAH84013.1"/>
    </source>
</evidence>
<organism evidence="1">
    <name type="scientific">Anguilla anguilla</name>
    <name type="common">European freshwater eel</name>
    <name type="synonym">Muraena anguilla</name>
    <dbReference type="NCBI Taxonomy" id="7936"/>
    <lineage>
        <taxon>Eukaryota</taxon>
        <taxon>Metazoa</taxon>
        <taxon>Chordata</taxon>
        <taxon>Craniata</taxon>
        <taxon>Vertebrata</taxon>
        <taxon>Euteleostomi</taxon>
        <taxon>Actinopterygii</taxon>
        <taxon>Neopterygii</taxon>
        <taxon>Teleostei</taxon>
        <taxon>Anguilliformes</taxon>
        <taxon>Anguillidae</taxon>
        <taxon>Anguilla</taxon>
    </lineage>
</organism>
<dbReference type="EMBL" id="GBXM01024564">
    <property type="protein sequence ID" value="JAH84013.1"/>
    <property type="molecule type" value="Transcribed_RNA"/>
</dbReference>
<dbReference type="AlphaFoldDB" id="A0A0E9W3C8"/>
<proteinExistence type="predicted"/>
<reference evidence="1" key="2">
    <citation type="journal article" date="2015" name="Fish Shellfish Immunol.">
        <title>Early steps in the European eel (Anguilla anguilla)-Vibrio vulnificus interaction in the gills: Role of the RtxA13 toxin.</title>
        <authorList>
            <person name="Callol A."/>
            <person name="Pajuelo D."/>
            <person name="Ebbesson L."/>
            <person name="Teles M."/>
            <person name="MacKenzie S."/>
            <person name="Amaro C."/>
        </authorList>
    </citation>
    <scope>NUCLEOTIDE SEQUENCE</scope>
</reference>
<protein>
    <submittedName>
        <fullName evidence="1">Uncharacterized protein</fullName>
    </submittedName>
</protein>
<sequence length="20" mass="2362">MFRCYCTSISFTQVYEGNVL</sequence>
<name>A0A0E9W3C8_ANGAN</name>
<reference evidence="1" key="1">
    <citation type="submission" date="2014-11" db="EMBL/GenBank/DDBJ databases">
        <authorList>
            <person name="Amaro Gonzalez C."/>
        </authorList>
    </citation>
    <scope>NUCLEOTIDE SEQUENCE</scope>
</reference>
<accession>A0A0E9W3C8</accession>